<keyword evidence="4" id="KW-0472">Membrane</keyword>
<dbReference type="OrthoDB" id="60866at2759"/>
<dbReference type="SMART" id="SM00020">
    <property type="entry name" value="Tryp_SPc"/>
    <property type="match status" value="1"/>
</dbReference>
<dbReference type="CDD" id="cd00190">
    <property type="entry name" value="Tryp_SPc"/>
    <property type="match status" value="1"/>
</dbReference>
<dbReference type="GO" id="GO:0004252">
    <property type="term" value="F:serine-type endopeptidase activity"/>
    <property type="evidence" value="ECO:0007669"/>
    <property type="project" value="InterPro"/>
</dbReference>
<evidence type="ECO:0000313" key="6">
    <source>
        <dbReference type="EMBL" id="KAF0300711.1"/>
    </source>
</evidence>
<gene>
    <name evidence="6" type="primary">CTRL</name>
    <name evidence="6" type="ORF">FJT64_026816</name>
</gene>
<dbReference type="PROSITE" id="PS00135">
    <property type="entry name" value="TRYPSIN_SER"/>
    <property type="match status" value="1"/>
</dbReference>
<dbReference type="GO" id="GO:0006508">
    <property type="term" value="P:proteolysis"/>
    <property type="evidence" value="ECO:0007669"/>
    <property type="project" value="UniProtKB-KW"/>
</dbReference>
<name>A0A6A4WFH2_AMPAM</name>
<evidence type="ECO:0000259" key="5">
    <source>
        <dbReference type="PROSITE" id="PS50240"/>
    </source>
</evidence>
<dbReference type="EMBL" id="VIIS01001239">
    <property type="protein sequence ID" value="KAF0300711.1"/>
    <property type="molecule type" value="Genomic_DNA"/>
</dbReference>
<feature type="compositionally biased region" description="Basic and acidic residues" evidence="3">
    <location>
        <begin position="9"/>
        <end position="19"/>
    </location>
</feature>
<dbReference type="PROSITE" id="PS50240">
    <property type="entry name" value="TRYPSIN_DOM"/>
    <property type="match status" value="1"/>
</dbReference>
<dbReference type="PRINTS" id="PR00722">
    <property type="entry name" value="CHYMOTRYPSIN"/>
</dbReference>
<proteinExistence type="predicted"/>
<feature type="transmembrane region" description="Helical" evidence="4">
    <location>
        <begin position="44"/>
        <end position="66"/>
    </location>
</feature>
<evidence type="ECO:0000256" key="3">
    <source>
        <dbReference type="SAM" id="MobiDB-lite"/>
    </source>
</evidence>
<dbReference type="InterPro" id="IPR043504">
    <property type="entry name" value="Peptidase_S1_PA_chymotrypsin"/>
</dbReference>
<dbReference type="InterPro" id="IPR033116">
    <property type="entry name" value="TRYPSIN_SER"/>
</dbReference>
<sequence>MAPSASGEQAERQSGRERYTLVPTGTAAEQESKVHTKQYYYRKLALRSFAMVILLFIIAGMVYTVATVHDPVPAQEVSTDLRPPGQLPDKAIRVPGNMYHSSRRHPTHQLGIMNGGNADPGQFPWLADIQMIDTGQSKCGGSLIDPKWLVTAAHCVSTIAPEDLRLVIGEHDVAAHDEFEQIRAIKRVIIEPDFSTRTALPNDIALIELDEPCRVQRETSCSVAGWGAAGVDPTTGQPVYPTALQTVNMTLVELDDCRAKLAGYDLTVNMTCAEGKDGADVCWGDSGGSLTCPPIAMPGPWTLVGVTSWGVACGYMQYPSVYTRVSKFIDWIEAETGIVVPPTSRR</sequence>
<accession>A0A6A4WFH2</accession>
<evidence type="ECO:0000256" key="4">
    <source>
        <dbReference type="SAM" id="Phobius"/>
    </source>
</evidence>
<feature type="domain" description="Peptidase S1" evidence="5">
    <location>
        <begin position="112"/>
        <end position="337"/>
    </location>
</feature>
<evidence type="ECO:0000256" key="1">
    <source>
        <dbReference type="ARBA" id="ARBA00023157"/>
    </source>
</evidence>
<comment type="caution">
    <text evidence="6">The sequence shown here is derived from an EMBL/GenBank/DDBJ whole genome shotgun (WGS) entry which is preliminary data.</text>
</comment>
<dbReference type="AlphaFoldDB" id="A0A6A4WFH2"/>
<dbReference type="SUPFAM" id="SSF50494">
    <property type="entry name" value="Trypsin-like serine proteases"/>
    <property type="match status" value="1"/>
</dbReference>
<dbReference type="Proteomes" id="UP000440578">
    <property type="component" value="Unassembled WGS sequence"/>
</dbReference>
<evidence type="ECO:0000313" key="7">
    <source>
        <dbReference type="Proteomes" id="UP000440578"/>
    </source>
</evidence>
<keyword evidence="2" id="KW-0378">Hydrolase</keyword>
<dbReference type="InterPro" id="IPR018114">
    <property type="entry name" value="TRYPSIN_HIS"/>
</dbReference>
<organism evidence="6 7">
    <name type="scientific">Amphibalanus amphitrite</name>
    <name type="common">Striped barnacle</name>
    <name type="synonym">Balanus amphitrite</name>
    <dbReference type="NCBI Taxonomy" id="1232801"/>
    <lineage>
        <taxon>Eukaryota</taxon>
        <taxon>Metazoa</taxon>
        <taxon>Ecdysozoa</taxon>
        <taxon>Arthropoda</taxon>
        <taxon>Crustacea</taxon>
        <taxon>Multicrustacea</taxon>
        <taxon>Cirripedia</taxon>
        <taxon>Thoracica</taxon>
        <taxon>Thoracicalcarea</taxon>
        <taxon>Balanomorpha</taxon>
        <taxon>Balanoidea</taxon>
        <taxon>Balanidae</taxon>
        <taxon>Amphibalaninae</taxon>
        <taxon>Amphibalanus</taxon>
    </lineage>
</organism>
<keyword evidence="2 6" id="KW-0645">Protease</keyword>
<dbReference type="InterPro" id="IPR001254">
    <property type="entry name" value="Trypsin_dom"/>
</dbReference>
<dbReference type="PANTHER" id="PTHR24252:SF11">
    <property type="entry name" value="ATRIAL NATRIURETIC PEPTIDE-CONVERTING ENZYME ISOFORM X1"/>
    <property type="match status" value="1"/>
</dbReference>
<dbReference type="InterPro" id="IPR001314">
    <property type="entry name" value="Peptidase_S1A"/>
</dbReference>
<protein>
    <submittedName>
        <fullName evidence="6">Chymotrypsin-like protease CTRL-1</fullName>
    </submittedName>
</protein>
<keyword evidence="4" id="KW-1133">Transmembrane helix</keyword>
<dbReference type="InterPro" id="IPR009003">
    <property type="entry name" value="Peptidase_S1_PA"/>
</dbReference>
<dbReference type="Pfam" id="PF00089">
    <property type="entry name" value="Trypsin"/>
    <property type="match status" value="1"/>
</dbReference>
<dbReference type="PANTHER" id="PTHR24252">
    <property type="entry name" value="ACROSIN-RELATED"/>
    <property type="match status" value="1"/>
</dbReference>
<dbReference type="PROSITE" id="PS00134">
    <property type="entry name" value="TRYPSIN_HIS"/>
    <property type="match status" value="1"/>
</dbReference>
<keyword evidence="7" id="KW-1185">Reference proteome</keyword>
<reference evidence="6 7" key="1">
    <citation type="submission" date="2019-07" db="EMBL/GenBank/DDBJ databases">
        <title>Draft genome assembly of a fouling barnacle, Amphibalanus amphitrite (Darwin, 1854): The first reference genome for Thecostraca.</title>
        <authorList>
            <person name="Kim W."/>
        </authorList>
    </citation>
    <scope>NUCLEOTIDE SEQUENCE [LARGE SCALE GENOMIC DNA]</scope>
    <source>
        <strain evidence="6">SNU_AA5</strain>
        <tissue evidence="6">Soma without cirri and trophi</tissue>
    </source>
</reference>
<dbReference type="FunFam" id="2.40.10.10:FF:000005">
    <property type="entry name" value="Serine protease 37"/>
    <property type="match status" value="1"/>
</dbReference>
<dbReference type="Gene3D" id="2.40.10.10">
    <property type="entry name" value="Trypsin-like serine proteases"/>
    <property type="match status" value="2"/>
</dbReference>
<evidence type="ECO:0000256" key="2">
    <source>
        <dbReference type="RuleBase" id="RU363034"/>
    </source>
</evidence>
<keyword evidence="4" id="KW-0812">Transmembrane</keyword>
<feature type="region of interest" description="Disordered" evidence="3">
    <location>
        <begin position="1"/>
        <end position="28"/>
    </location>
</feature>
<keyword evidence="1" id="KW-1015">Disulfide bond</keyword>
<keyword evidence="2" id="KW-0720">Serine protease</keyword>